<dbReference type="PANTHER" id="PTHR33447">
    <property type="entry name" value="GLUTATHIONE GAMMA-GLUTAMYLCYSTEINYLTRANSFERASE"/>
    <property type="match status" value="1"/>
</dbReference>
<dbReference type="InterPro" id="IPR038156">
    <property type="entry name" value="PCS_N_sf"/>
</dbReference>
<evidence type="ECO:0000256" key="1">
    <source>
        <dbReference type="ARBA" id="ARBA00012468"/>
    </source>
</evidence>
<dbReference type="PANTHER" id="PTHR33447:SF20">
    <property type="entry name" value="GLUTATHIONE GAMMA-GLUTAMYLCYSTEINYLTRANSFERASE"/>
    <property type="match status" value="1"/>
</dbReference>
<keyword evidence="5" id="KW-0732">Signal</keyword>
<dbReference type="EC" id="2.3.2.15" evidence="1"/>
<dbReference type="Proteomes" id="UP000214720">
    <property type="component" value="Unassembled WGS sequence"/>
</dbReference>
<comment type="caution">
    <text evidence="7">The sequence shown here is derived from an EMBL/GenBank/DDBJ whole genome shotgun (WGS) entry which is preliminary data.</text>
</comment>
<dbReference type="GO" id="GO:0010038">
    <property type="term" value="P:response to metal ion"/>
    <property type="evidence" value="ECO:0007669"/>
    <property type="project" value="InterPro"/>
</dbReference>
<feature type="signal peptide" evidence="5">
    <location>
        <begin position="1"/>
        <end position="39"/>
    </location>
</feature>
<evidence type="ECO:0000256" key="4">
    <source>
        <dbReference type="ARBA" id="ARBA00022723"/>
    </source>
</evidence>
<dbReference type="Pfam" id="PF05023">
    <property type="entry name" value="Phytochelatin"/>
    <property type="match status" value="1"/>
</dbReference>
<dbReference type="SUPFAM" id="SSF54001">
    <property type="entry name" value="Cysteine proteinases"/>
    <property type="match status" value="1"/>
</dbReference>
<evidence type="ECO:0000259" key="6">
    <source>
        <dbReference type="PROSITE" id="PS51443"/>
    </source>
</evidence>
<dbReference type="InterPro" id="IPR007719">
    <property type="entry name" value="PCS_N"/>
</dbReference>
<feature type="domain" description="Peptidase C83" evidence="6">
    <location>
        <begin position="45"/>
        <end position="267"/>
    </location>
</feature>
<evidence type="ECO:0000256" key="3">
    <source>
        <dbReference type="ARBA" id="ARBA00022679"/>
    </source>
</evidence>
<accession>A0A226WZJ2</accession>
<keyword evidence="2" id="KW-0104">Cadmium</keyword>
<dbReference type="GO" id="GO:0046872">
    <property type="term" value="F:metal ion binding"/>
    <property type="evidence" value="ECO:0007669"/>
    <property type="project" value="UniProtKB-KW"/>
</dbReference>
<dbReference type="InterPro" id="IPR038765">
    <property type="entry name" value="Papain-like_cys_pep_sf"/>
</dbReference>
<keyword evidence="4" id="KW-0479">Metal-binding</keyword>
<sequence length="267" mass="29153">MPMSMYSLHCTPRRMRRATWLAVALAVALAACAPLPPIASNAAAPSATHRADGPLRVPPSLITLTQPAGQQRLMSTADNQSYWLLSEYFETQRNEAYCSVATSVMALNALGISRPESTQYPDFPYFSQEDFFRGVDPQVANAARVSKEGMTLDQLSAVLSEFPVDVKKFHSADLTLAQFRDLVRDTTGHSDRFALLNFRRLEIGEVGGGHWSPLAAFDAASDSALVLDVARYKYPAVWVPIAQLYAGSQAVDTVSGRSRGVVIVSKR</sequence>
<keyword evidence="3" id="KW-0808">Transferase</keyword>
<reference evidence="8" key="1">
    <citation type="submission" date="2017-01" db="EMBL/GenBank/DDBJ databases">
        <title>Genome Analysis of Deinococcus marmoris KOPRI26562.</title>
        <authorList>
            <person name="Kim J.H."/>
            <person name="Oh H.-M."/>
        </authorList>
    </citation>
    <scope>NUCLEOTIDE SEQUENCE [LARGE SCALE GENOMIC DNA]</scope>
    <source>
        <strain evidence="8">PAMC 26633</strain>
    </source>
</reference>
<proteinExistence type="predicted"/>
<dbReference type="Gene3D" id="3.90.70.30">
    <property type="entry name" value="Phytochelatin synthase, N-terminal domain"/>
    <property type="match status" value="1"/>
</dbReference>
<evidence type="ECO:0000256" key="2">
    <source>
        <dbReference type="ARBA" id="ARBA00022539"/>
    </source>
</evidence>
<dbReference type="PROSITE" id="PS51443">
    <property type="entry name" value="PCS"/>
    <property type="match status" value="1"/>
</dbReference>
<feature type="chain" id="PRO_5012104350" description="glutathione gamma-glutamylcysteinyltransferase" evidence="5">
    <location>
        <begin position="40"/>
        <end position="267"/>
    </location>
</feature>
<gene>
    <name evidence="7" type="ORF">BSU04_21140</name>
</gene>
<evidence type="ECO:0000313" key="7">
    <source>
        <dbReference type="EMBL" id="OXC76523.1"/>
    </source>
</evidence>
<evidence type="ECO:0000313" key="8">
    <source>
        <dbReference type="Proteomes" id="UP000214720"/>
    </source>
</evidence>
<dbReference type="InterPro" id="IPR040409">
    <property type="entry name" value="PCS-like"/>
</dbReference>
<organism evidence="7 8">
    <name type="scientific">Caballeronia sordidicola</name>
    <name type="common">Burkholderia sordidicola</name>
    <dbReference type="NCBI Taxonomy" id="196367"/>
    <lineage>
        <taxon>Bacteria</taxon>
        <taxon>Pseudomonadati</taxon>
        <taxon>Pseudomonadota</taxon>
        <taxon>Betaproteobacteria</taxon>
        <taxon>Burkholderiales</taxon>
        <taxon>Burkholderiaceae</taxon>
        <taxon>Caballeronia</taxon>
    </lineage>
</organism>
<dbReference type="AlphaFoldDB" id="A0A226WZJ2"/>
<dbReference type="EMBL" id="MTHB01000123">
    <property type="protein sequence ID" value="OXC76523.1"/>
    <property type="molecule type" value="Genomic_DNA"/>
</dbReference>
<name>A0A226WZJ2_CABSO</name>
<dbReference type="GO" id="GO:0046938">
    <property type="term" value="P:phytochelatin biosynthetic process"/>
    <property type="evidence" value="ECO:0007669"/>
    <property type="project" value="InterPro"/>
</dbReference>
<evidence type="ECO:0000256" key="5">
    <source>
        <dbReference type="SAM" id="SignalP"/>
    </source>
</evidence>
<protein>
    <recommendedName>
        <fullName evidence="1">glutathione gamma-glutamylcysteinyltransferase</fullName>
        <ecNumber evidence="1">2.3.2.15</ecNumber>
    </recommendedName>
</protein>
<dbReference type="GO" id="GO:0016756">
    <property type="term" value="F:glutathione gamma-glutamylcysteinyltransferase activity"/>
    <property type="evidence" value="ECO:0007669"/>
    <property type="project" value="UniProtKB-EC"/>
</dbReference>